<proteinExistence type="predicted"/>
<dbReference type="Proteomes" id="UP001152531">
    <property type="component" value="Unassembled WGS sequence"/>
</dbReference>
<sequence>MPNGEKQRLLRKNTDVDIKYVIDNPDNRKVHRISSVILPDSGERVHRSLSFSNSNFESFENAIMDRDEAIDDSIDESFDFPSLIQSDISIRDRIRLFMYYLMNRFNEMYNDEKFKNVLKCSFAYLIASLGIFWSPFNSFLGKSDMKHVISTVVVYFHPSRSKGSMHITLIYVTISLSYSFIISFLCRFLSSYFYKNGSEEISYSIDLLIASTSLGVIAYMKQKINKETFNTACSLASISIVACIIKEGSLNGADIPIERLNSTLKIVVTGCIISVAICYTIYPQNALQNLKNDLNECYKIMSSLLSLVTKRFLTGEKLSNQDNEIFNKLKSRIRTLDKNLEESKYELYVVGKESEWVKLEQLVNITKSLANHLFALRSSSEMQWQLLHEVDQNSSSSVASSLKSYHSSLMVSQSVENLVSIGNEANISNVSGGDLDYTAINSAQIFDLFVYYLAPSMKAFIFTLKNILNDVPFDSRNIQGSYNKTQKFKKSLRIALNLFDEKQLKSFDKLYNQEIFKSKNDLLFRSDLEEVTACCGNFSSLLQLFGKELSSFLNLLHDYNDGMNEELDYRTWEWLKIWKTRDVKPKKINKNNINDALLFIQNQYSLNPVDSSDYYFYRLWKYLKVLRRTDVQFGIRVGLGAFVLSLFAFYPRTKLFFNNWRGEWSLTIYCIMMNKSLGGTQMTVKWRILGTFLGSLSAYLVWIMFDGHPVALDLVGVLISIPCFYIIIYWKKNNPFGRFILLTYNLTALYSYTIEQHDSEDDGEGGDNPIIGEIAFHRFVSVSIGIIWAITMASIFIPNSARSRLKNGLTILWLRLGIVWNSDPLDYSYDSKMGKNKLISLKGEMGLNGFLDELELLLKQAPLEFRLKGRFPSNLYEKLIHHTSNIIDAYHNMILMIEVDPILSDNEEYVIRYIEQERHELEHRIFLVFYMIASSIKLQFPLPNKPASTEHAKDRLLYKLNEIRSTTLVNSDDESNNKSEVLLANEDYVLLYSYILVTSTITEELDKIIAVIKQLMGNISEEMFHLV</sequence>
<protein>
    <submittedName>
        <fullName evidence="1">Uncharacterized protein</fullName>
    </submittedName>
</protein>
<evidence type="ECO:0000313" key="2">
    <source>
        <dbReference type="Proteomes" id="UP001152531"/>
    </source>
</evidence>
<keyword evidence="2" id="KW-1185">Reference proteome</keyword>
<name>A0ACA9YCT3_9ASCO</name>
<evidence type="ECO:0000313" key="1">
    <source>
        <dbReference type="EMBL" id="CAH6722504.1"/>
    </source>
</evidence>
<dbReference type="EMBL" id="CALSDN010000009">
    <property type="protein sequence ID" value="CAH6722504.1"/>
    <property type="molecule type" value="Genomic_DNA"/>
</dbReference>
<reference evidence="1" key="1">
    <citation type="submission" date="2022-06" db="EMBL/GenBank/DDBJ databases">
        <authorList>
            <person name="Legras J.-L."/>
            <person name="Devillers H."/>
            <person name="Grondin C."/>
        </authorList>
    </citation>
    <scope>NUCLEOTIDE SEQUENCE</scope>
    <source>
        <strain evidence="1">CLIB 1444</strain>
    </source>
</reference>
<comment type="caution">
    <text evidence="1">The sequence shown here is derived from an EMBL/GenBank/DDBJ whole genome shotgun (WGS) entry which is preliminary data.</text>
</comment>
<gene>
    <name evidence="1" type="ORF">CLIB1444_09S05028</name>
</gene>
<accession>A0ACA9YCT3</accession>
<organism evidence="1 2">
    <name type="scientific">[Candida] jaroonii</name>
    <dbReference type="NCBI Taxonomy" id="467808"/>
    <lineage>
        <taxon>Eukaryota</taxon>
        <taxon>Fungi</taxon>
        <taxon>Dikarya</taxon>
        <taxon>Ascomycota</taxon>
        <taxon>Saccharomycotina</taxon>
        <taxon>Pichiomycetes</taxon>
        <taxon>Debaryomycetaceae</taxon>
        <taxon>Yamadazyma</taxon>
    </lineage>
</organism>